<evidence type="ECO:0000256" key="1">
    <source>
        <dbReference type="ARBA" id="ARBA00022614"/>
    </source>
</evidence>
<dbReference type="EnsemblMetazoa" id="CapteT120205">
    <property type="protein sequence ID" value="CapteP120205"/>
    <property type="gene ID" value="CapteG120205"/>
</dbReference>
<accession>R7UQ76</accession>
<dbReference type="PANTHER" id="PTHR48051:SF1">
    <property type="entry name" value="RAS SUPPRESSOR PROTEIN 1"/>
    <property type="match status" value="1"/>
</dbReference>
<dbReference type="Pfam" id="PF13855">
    <property type="entry name" value="LRR_8"/>
    <property type="match status" value="1"/>
</dbReference>
<evidence type="ECO:0000313" key="3">
    <source>
        <dbReference type="EMBL" id="ELU06072.1"/>
    </source>
</evidence>
<dbReference type="EMBL" id="AMQN01007563">
    <property type="status" value="NOT_ANNOTATED_CDS"/>
    <property type="molecule type" value="Genomic_DNA"/>
</dbReference>
<dbReference type="SUPFAM" id="SSF52058">
    <property type="entry name" value="L domain-like"/>
    <property type="match status" value="1"/>
</dbReference>
<reference evidence="3 5" key="2">
    <citation type="journal article" date="2013" name="Nature">
        <title>Insights into bilaterian evolution from three spiralian genomes.</title>
        <authorList>
            <person name="Simakov O."/>
            <person name="Marletaz F."/>
            <person name="Cho S.J."/>
            <person name="Edsinger-Gonzales E."/>
            <person name="Havlak P."/>
            <person name="Hellsten U."/>
            <person name="Kuo D.H."/>
            <person name="Larsson T."/>
            <person name="Lv J."/>
            <person name="Arendt D."/>
            <person name="Savage R."/>
            <person name="Osoegawa K."/>
            <person name="de Jong P."/>
            <person name="Grimwood J."/>
            <person name="Chapman J.A."/>
            <person name="Shapiro H."/>
            <person name="Aerts A."/>
            <person name="Otillar R.P."/>
            <person name="Terry A.Y."/>
            <person name="Boore J.L."/>
            <person name="Grigoriev I.V."/>
            <person name="Lindberg D.R."/>
            <person name="Seaver E.C."/>
            <person name="Weisblat D.A."/>
            <person name="Putnam N.H."/>
            <person name="Rokhsar D.S."/>
        </authorList>
    </citation>
    <scope>NUCLEOTIDE SEQUENCE</scope>
    <source>
        <strain evidence="3 5">I ESC-2004</strain>
    </source>
</reference>
<dbReference type="SMART" id="SM00369">
    <property type="entry name" value="LRR_TYP"/>
    <property type="match status" value="3"/>
</dbReference>
<feature type="non-terminal residue" evidence="3">
    <location>
        <position position="288"/>
    </location>
</feature>
<dbReference type="HOGENOM" id="CLU_968288_0_0_1"/>
<reference evidence="5" key="1">
    <citation type="submission" date="2012-12" db="EMBL/GenBank/DDBJ databases">
        <authorList>
            <person name="Hellsten U."/>
            <person name="Grimwood J."/>
            <person name="Chapman J.A."/>
            <person name="Shapiro H."/>
            <person name="Aerts A."/>
            <person name="Otillar R.P."/>
            <person name="Terry A.Y."/>
            <person name="Boore J.L."/>
            <person name="Simakov O."/>
            <person name="Marletaz F."/>
            <person name="Cho S.-J."/>
            <person name="Edsinger-Gonzales E."/>
            <person name="Havlak P."/>
            <person name="Kuo D.-H."/>
            <person name="Larsson T."/>
            <person name="Lv J."/>
            <person name="Arendt D."/>
            <person name="Savage R."/>
            <person name="Osoegawa K."/>
            <person name="de Jong P."/>
            <person name="Lindberg D.R."/>
            <person name="Seaver E.C."/>
            <person name="Weisblat D.A."/>
            <person name="Putnam N.H."/>
            <person name="Grigoriev I.V."/>
            <person name="Rokhsar D.S."/>
        </authorList>
    </citation>
    <scope>NUCLEOTIDE SEQUENCE</scope>
    <source>
        <strain evidence="5">I ESC-2004</strain>
    </source>
</reference>
<organism evidence="3">
    <name type="scientific">Capitella teleta</name>
    <name type="common">Polychaete worm</name>
    <dbReference type="NCBI Taxonomy" id="283909"/>
    <lineage>
        <taxon>Eukaryota</taxon>
        <taxon>Metazoa</taxon>
        <taxon>Spiralia</taxon>
        <taxon>Lophotrochozoa</taxon>
        <taxon>Annelida</taxon>
        <taxon>Polychaeta</taxon>
        <taxon>Sedentaria</taxon>
        <taxon>Scolecida</taxon>
        <taxon>Capitellidae</taxon>
        <taxon>Capitella</taxon>
    </lineage>
</organism>
<dbReference type="AlphaFoldDB" id="R7UQ76"/>
<keyword evidence="2" id="KW-0677">Repeat</keyword>
<reference evidence="4" key="3">
    <citation type="submission" date="2015-06" db="UniProtKB">
        <authorList>
            <consortium name="EnsemblMetazoa"/>
        </authorList>
    </citation>
    <scope>IDENTIFICATION</scope>
</reference>
<dbReference type="Proteomes" id="UP000014760">
    <property type="component" value="Unassembled WGS sequence"/>
</dbReference>
<dbReference type="STRING" id="283909.R7UQ76"/>
<dbReference type="GO" id="GO:0005737">
    <property type="term" value="C:cytoplasm"/>
    <property type="evidence" value="ECO:0007669"/>
    <property type="project" value="TreeGrafter"/>
</dbReference>
<dbReference type="PANTHER" id="PTHR48051">
    <property type="match status" value="1"/>
</dbReference>
<dbReference type="InterPro" id="IPR003591">
    <property type="entry name" value="Leu-rich_rpt_typical-subtyp"/>
</dbReference>
<dbReference type="Pfam" id="PF00560">
    <property type="entry name" value="LRR_1"/>
    <property type="match status" value="1"/>
</dbReference>
<proteinExistence type="predicted"/>
<dbReference type="PROSITE" id="PS51450">
    <property type="entry name" value="LRR"/>
    <property type="match status" value="2"/>
</dbReference>
<sequence>MTASRVPSARGRRTSSVRVVDLNEDTTKLLSDISQNLKRLDLSNLHLVKLEEDFISQMKALERLDIGHNEMSEDAFPSNFRHLDCLIELSAQYNQLSVVPRPVKKLKNLIRLKLTGNKISGLEGVERLKKLQVLVVDENNIQTIPKELLNNVKRLELLHCGSNMIKEMPSEIRLMRYLKDLDISNNKLTSLPPEILVLPRLEMLCAAGNQISRIPTINFPEHLVFMTDHLDLSYNAIKIIPATFIHKLDWKSDNDLILNGNPLSVPPLDVAECGIRAVMQFFQEVKSE</sequence>
<keyword evidence="5" id="KW-1185">Reference proteome</keyword>
<name>R7UQ76_CAPTE</name>
<dbReference type="InterPro" id="IPR032675">
    <property type="entry name" value="LRR_dom_sf"/>
</dbReference>
<dbReference type="SMART" id="SM00364">
    <property type="entry name" value="LRR_BAC"/>
    <property type="match status" value="5"/>
</dbReference>
<dbReference type="OMA" id="IQCIPSE"/>
<protein>
    <submittedName>
        <fullName evidence="3 4">Uncharacterized protein</fullName>
    </submittedName>
</protein>
<dbReference type="InterPro" id="IPR001611">
    <property type="entry name" value="Leu-rich_rpt"/>
</dbReference>
<keyword evidence="1" id="KW-0433">Leucine-rich repeat</keyword>
<dbReference type="InterPro" id="IPR050216">
    <property type="entry name" value="LRR_domain-containing"/>
</dbReference>
<dbReference type="OrthoDB" id="676979at2759"/>
<gene>
    <name evidence="3" type="ORF">CAPTEDRAFT_120205</name>
</gene>
<dbReference type="Gene3D" id="3.80.10.10">
    <property type="entry name" value="Ribonuclease Inhibitor"/>
    <property type="match status" value="1"/>
</dbReference>
<dbReference type="EMBL" id="KB300950">
    <property type="protein sequence ID" value="ELU06072.1"/>
    <property type="molecule type" value="Genomic_DNA"/>
</dbReference>
<evidence type="ECO:0000313" key="5">
    <source>
        <dbReference type="Proteomes" id="UP000014760"/>
    </source>
</evidence>
<evidence type="ECO:0000313" key="4">
    <source>
        <dbReference type="EnsemblMetazoa" id="CapteP120205"/>
    </source>
</evidence>
<evidence type="ECO:0000256" key="2">
    <source>
        <dbReference type="ARBA" id="ARBA00022737"/>
    </source>
</evidence>